<dbReference type="SMART" id="SM00494">
    <property type="entry name" value="ChtBD2"/>
    <property type="match status" value="5"/>
</dbReference>
<reference evidence="10" key="1">
    <citation type="submission" date="2025-08" db="UniProtKB">
        <authorList>
            <consortium name="RefSeq"/>
        </authorList>
    </citation>
    <scope>IDENTIFICATION</scope>
    <source>
        <strain evidence="10">15112-1751.03</strain>
        <tissue evidence="10">Whole Adult</tissue>
    </source>
</reference>
<dbReference type="PANTHER" id="PTHR23301">
    <property type="entry name" value="CHITIN BINDING PERITROPHIN-A"/>
    <property type="match status" value="1"/>
</dbReference>
<feature type="compositionally biased region" description="Acidic residues" evidence="6">
    <location>
        <begin position="249"/>
        <end position="264"/>
    </location>
</feature>
<keyword evidence="9" id="KW-1185">Reference proteome</keyword>
<evidence type="ECO:0000256" key="5">
    <source>
        <dbReference type="ARBA" id="ARBA00023180"/>
    </source>
</evidence>
<feature type="domain" description="Chitin-binding type-2" evidence="8">
    <location>
        <begin position="146"/>
        <end position="206"/>
    </location>
</feature>
<evidence type="ECO:0000256" key="4">
    <source>
        <dbReference type="ARBA" id="ARBA00023157"/>
    </source>
</evidence>
<accession>A0A6P8WNJ6</accession>
<dbReference type="InterPro" id="IPR002557">
    <property type="entry name" value="Chitin-bd_dom"/>
</dbReference>
<dbReference type="Pfam" id="PF01607">
    <property type="entry name" value="CBM_14"/>
    <property type="match status" value="3"/>
</dbReference>
<keyword evidence="4" id="KW-1015">Disulfide bond</keyword>
<dbReference type="Proteomes" id="UP000515160">
    <property type="component" value="Chromosome 3"/>
</dbReference>
<feature type="domain" description="Chitin-binding type-2" evidence="8">
    <location>
        <begin position="261"/>
        <end position="319"/>
    </location>
</feature>
<feature type="compositionally biased region" description="Low complexity" evidence="6">
    <location>
        <begin position="232"/>
        <end position="248"/>
    </location>
</feature>
<dbReference type="AlphaFoldDB" id="A0A6P8WNJ6"/>
<evidence type="ECO:0000256" key="7">
    <source>
        <dbReference type="SAM" id="SignalP"/>
    </source>
</evidence>
<feature type="chain" id="PRO_5027917128" evidence="7">
    <location>
        <begin position="25"/>
        <end position="380"/>
    </location>
</feature>
<feature type="region of interest" description="Disordered" evidence="6">
    <location>
        <begin position="224"/>
        <end position="267"/>
    </location>
</feature>
<sequence>MLAFHSKISALAGICLLLALQAHAYTMSDMCAQMSSDGYVGNPTNCSKWGYCKGQVLVGEGACASGLVYESKTATCQYNTKCACSTSMTETCKVLKTPVYLADPNDCQSYSYCFGNGTALTGKCPAGQTYAASTTSCVWGPDCQQDSICRFMKNNIYVGDPSTCGNYIACVDGYGTSSTCGTNAAGATLYYNKATGNCQPTNPCSSSGGDTSTGTGTVTPAPINTSGCPALSTSSTSSTSSTESTATEADADDTTTSDDTDETTESSSTVKYVADNTTCYGFYSCLESSYGKWGACPYGTEFDATAQKCVSPAAIVCTYDRCANTNMTYAAVPNTNCNQYTYCPNGSVGTCPTGYLYFDERYGKCVPTKPATAICGATTA</sequence>
<dbReference type="InterPro" id="IPR051940">
    <property type="entry name" value="Chitin_bind-dev_reg"/>
</dbReference>
<evidence type="ECO:0000256" key="6">
    <source>
        <dbReference type="SAM" id="MobiDB-lite"/>
    </source>
</evidence>
<dbReference type="InterPro" id="IPR036508">
    <property type="entry name" value="Chitin-bd_dom_sf"/>
</dbReference>
<dbReference type="PROSITE" id="PS50940">
    <property type="entry name" value="CHIT_BIND_II"/>
    <property type="match status" value="4"/>
</dbReference>
<keyword evidence="2 7" id="KW-0732">Signal</keyword>
<organism evidence="9 10">
    <name type="scientific">Drosophila albomicans</name>
    <name type="common">Fruit fly</name>
    <dbReference type="NCBI Taxonomy" id="7291"/>
    <lineage>
        <taxon>Eukaryota</taxon>
        <taxon>Metazoa</taxon>
        <taxon>Ecdysozoa</taxon>
        <taxon>Arthropoda</taxon>
        <taxon>Hexapoda</taxon>
        <taxon>Insecta</taxon>
        <taxon>Pterygota</taxon>
        <taxon>Neoptera</taxon>
        <taxon>Endopterygota</taxon>
        <taxon>Diptera</taxon>
        <taxon>Brachycera</taxon>
        <taxon>Muscomorpha</taxon>
        <taxon>Ephydroidea</taxon>
        <taxon>Drosophilidae</taxon>
        <taxon>Drosophila</taxon>
    </lineage>
</organism>
<evidence type="ECO:0000313" key="10">
    <source>
        <dbReference type="RefSeq" id="XP_034105266.1"/>
    </source>
</evidence>
<protein>
    <submittedName>
        <fullName evidence="10">Peritrophin-44 isoform X2</fullName>
    </submittedName>
</protein>
<proteinExistence type="predicted"/>
<dbReference type="RefSeq" id="XP_034105266.1">
    <property type="nucleotide sequence ID" value="XM_034249375.2"/>
</dbReference>
<keyword evidence="1" id="KW-0147">Chitin-binding</keyword>
<feature type="signal peptide" evidence="7">
    <location>
        <begin position="1"/>
        <end position="24"/>
    </location>
</feature>
<dbReference type="GO" id="GO:0005576">
    <property type="term" value="C:extracellular region"/>
    <property type="evidence" value="ECO:0007669"/>
    <property type="project" value="InterPro"/>
</dbReference>
<name>A0A6P8WNJ6_DROAB</name>
<keyword evidence="3" id="KW-0677">Repeat</keyword>
<evidence type="ECO:0000256" key="2">
    <source>
        <dbReference type="ARBA" id="ARBA00022729"/>
    </source>
</evidence>
<evidence type="ECO:0000259" key="8">
    <source>
        <dbReference type="PROSITE" id="PS50940"/>
    </source>
</evidence>
<dbReference type="SUPFAM" id="SSF57625">
    <property type="entry name" value="Invertebrate chitin-binding proteins"/>
    <property type="match status" value="4"/>
</dbReference>
<gene>
    <name evidence="10" type="primary">LOC117568614</name>
</gene>
<dbReference type="PANTHER" id="PTHR23301:SF106">
    <property type="entry name" value="CHITIN-BINDING TYPE-2 DOMAIN-CONTAINING PROTEIN-RELATED"/>
    <property type="match status" value="1"/>
</dbReference>
<dbReference type="GeneID" id="117568614"/>
<evidence type="ECO:0000256" key="3">
    <source>
        <dbReference type="ARBA" id="ARBA00022737"/>
    </source>
</evidence>
<dbReference type="OrthoDB" id="6020543at2759"/>
<feature type="domain" description="Chitin-binding type-2" evidence="8">
    <location>
        <begin position="28"/>
        <end position="86"/>
    </location>
</feature>
<evidence type="ECO:0000313" key="9">
    <source>
        <dbReference type="Proteomes" id="UP000515160"/>
    </source>
</evidence>
<keyword evidence="5" id="KW-0325">Glycoprotein</keyword>
<dbReference type="GO" id="GO:0008061">
    <property type="term" value="F:chitin binding"/>
    <property type="evidence" value="ECO:0007669"/>
    <property type="project" value="UniProtKB-KW"/>
</dbReference>
<evidence type="ECO:0000256" key="1">
    <source>
        <dbReference type="ARBA" id="ARBA00022669"/>
    </source>
</evidence>
<feature type="domain" description="Chitin-binding type-2" evidence="8">
    <location>
        <begin position="89"/>
        <end position="145"/>
    </location>
</feature>
<dbReference type="Gene3D" id="2.170.140.10">
    <property type="entry name" value="Chitin binding domain"/>
    <property type="match status" value="1"/>
</dbReference>